<evidence type="ECO:0000256" key="1">
    <source>
        <dbReference type="SAM" id="Phobius"/>
    </source>
</evidence>
<name>A0A7Y3RJJ6_9PROT</name>
<evidence type="ECO:0000313" key="2">
    <source>
        <dbReference type="EMBL" id="NNU15269.1"/>
    </source>
</evidence>
<feature type="transmembrane region" description="Helical" evidence="1">
    <location>
        <begin position="62"/>
        <end position="80"/>
    </location>
</feature>
<keyword evidence="3" id="KW-1185">Reference proteome</keyword>
<evidence type="ECO:0000313" key="3">
    <source>
        <dbReference type="Proteomes" id="UP000536835"/>
    </source>
</evidence>
<protein>
    <submittedName>
        <fullName evidence="2">Uncharacterized protein</fullName>
    </submittedName>
</protein>
<comment type="caution">
    <text evidence="2">The sequence shown here is derived from an EMBL/GenBank/DDBJ whole genome shotgun (WGS) entry which is preliminary data.</text>
</comment>
<keyword evidence="1" id="KW-0812">Transmembrane</keyword>
<reference evidence="2 3" key="1">
    <citation type="submission" date="2020-05" db="EMBL/GenBank/DDBJ databases">
        <title>Parvularcula mediterraneae sp. nov., isolated from polypropylene straw from shallow seawater of the seashore of Laganas in Zakynthos island, Greece.</title>
        <authorList>
            <person name="Szabo I."/>
            <person name="Al-Omari J."/>
            <person name="Rado J."/>
            <person name="Szerdahelyi G.S."/>
        </authorList>
    </citation>
    <scope>NUCLEOTIDE SEQUENCE [LARGE SCALE GENOMIC DNA]</scope>
    <source>
        <strain evidence="2 3">ZS-1/3</strain>
    </source>
</reference>
<gene>
    <name evidence="2" type="ORF">HK107_02880</name>
</gene>
<sequence length="86" mass="8999">MKSLISLVLAVFGTAMLLHGWIGPLTPAEGFPTLEVIGLYALLPVALIGISVALTESKILKFLLSFLLIGAVALLGYTALSMTVLT</sequence>
<dbReference type="RefSeq" id="WP_173196619.1">
    <property type="nucleotide sequence ID" value="NZ_JABFCX010000002.1"/>
</dbReference>
<feature type="transmembrane region" description="Helical" evidence="1">
    <location>
        <begin position="36"/>
        <end position="55"/>
    </location>
</feature>
<dbReference type="Proteomes" id="UP000536835">
    <property type="component" value="Unassembled WGS sequence"/>
</dbReference>
<keyword evidence="1" id="KW-1133">Transmembrane helix</keyword>
<organism evidence="2 3">
    <name type="scientific">Parvularcula mediterranea</name>
    <dbReference type="NCBI Taxonomy" id="2732508"/>
    <lineage>
        <taxon>Bacteria</taxon>
        <taxon>Pseudomonadati</taxon>
        <taxon>Pseudomonadota</taxon>
        <taxon>Alphaproteobacteria</taxon>
        <taxon>Parvularculales</taxon>
        <taxon>Parvularculaceae</taxon>
        <taxon>Parvularcula</taxon>
    </lineage>
</organism>
<keyword evidence="1" id="KW-0472">Membrane</keyword>
<accession>A0A7Y3RJJ6</accession>
<proteinExistence type="predicted"/>
<dbReference type="EMBL" id="JABFCX010000002">
    <property type="protein sequence ID" value="NNU15269.1"/>
    <property type="molecule type" value="Genomic_DNA"/>
</dbReference>
<dbReference type="AlphaFoldDB" id="A0A7Y3RJJ6"/>